<comment type="similarity">
    <text evidence="2 5">Belongs to the ETF alpha-subunit/FixB family.</text>
</comment>
<evidence type="ECO:0000313" key="9">
    <source>
        <dbReference type="Proteomes" id="UP000198372"/>
    </source>
</evidence>
<feature type="binding site" evidence="6">
    <location>
        <begin position="274"/>
        <end position="278"/>
    </location>
    <ligand>
        <name>FAD</name>
        <dbReference type="ChEBI" id="CHEBI:57692"/>
    </ligand>
</feature>
<dbReference type="PANTHER" id="PTHR43153">
    <property type="entry name" value="ELECTRON TRANSFER FLAVOPROTEIN ALPHA"/>
    <property type="match status" value="1"/>
</dbReference>
<reference evidence="9" key="1">
    <citation type="submission" date="2016-09" db="EMBL/GenBank/DDBJ databases">
        <authorList>
            <person name="Jeantristanb JTB J.-T."/>
            <person name="Ricardo R."/>
        </authorList>
    </citation>
    <scope>NUCLEOTIDE SEQUENCE [LARGE SCALE GENOMIC DNA]</scope>
</reference>
<comment type="subunit">
    <text evidence="3 5">Heterodimer of an alpha and a beta subunit.</text>
</comment>
<comment type="function">
    <text evidence="4 5">The electron transfer flavoprotein serves as a specific electron acceptor for several dehydrogenases, including five acyl-CoA dehydrogenases, glutaryl-CoA and sarcosine dehydrogenase. It transfers the electrons to the main mitochondrial respiratory chain via ETF-ubiquinone oxidoreductase (ETF dehydrogenase).</text>
</comment>
<dbReference type="EMBL" id="FMSP01000019">
    <property type="protein sequence ID" value="SCV73721.1"/>
    <property type="molecule type" value="Genomic_DNA"/>
</dbReference>
<dbReference type="AlphaFoldDB" id="A0A238FNH3"/>
<dbReference type="FunFam" id="3.40.50.620:FF:000041">
    <property type="entry name" value="Electron transfer flavoprotein alpha subunit"/>
    <property type="match status" value="1"/>
</dbReference>
<accession>A0A238FNH3</accession>
<dbReference type="OrthoDB" id="1715808at2759"/>
<dbReference type="GO" id="GO:0005759">
    <property type="term" value="C:mitochondrial matrix"/>
    <property type="evidence" value="ECO:0007669"/>
    <property type="project" value="UniProtKB-SubCell"/>
</dbReference>
<sequence>MQRFSSVPRAFTLARRLYATSSSPSALVLIEHKDGKIVPASLNAITAARKLGGTVTGLVVGEEASTKAVVEGAQMLGLDALLHRTSPALAHALAEPLAPVLAALVKSGNFTHLAAAHSAQGKNVFPRVAGILGVQQISDVMAIESPDTFVRPIYAGNAIATVKSSDDIKIFTVRSASWDAATSGESASEVDAKAAEDVGKGKSLLQQAEWVSEELTKSERPDLGSAQAVVSGGRGVKSKESFDSIIFPLADALGAAVGASRAAVDSGYADNSQQVGQTGKVVAPSLYVAVGISGALQHLAGMKDSKTIVAINKVRFDLYTENKSRTDTPLHLLRPLQDPDAPIFQVADHGLVADLFEAVPELTKKVEEAKK</sequence>
<dbReference type="GO" id="GO:0033539">
    <property type="term" value="P:fatty acid beta-oxidation using acyl-CoA dehydrogenase"/>
    <property type="evidence" value="ECO:0007669"/>
    <property type="project" value="TreeGrafter"/>
</dbReference>
<dbReference type="PIRSF" id="PIRSF000089">
    <property type="entry name" value="Electra_flavoP_a"/>
    <property type="match status" value="1"/>
</dbReference>
<gene>
    <name evidence="8" type="ORF">BQ2448_6151</name>
</gene>
<dbReference type="InterPro" id="IPR014730">
    <property type="entry name" value="ETF_a/b_N"/>
</dbReference>
<proteinExistence type="inferred from homology"/>
<dbReference type="GO" id="GO:0009055">
    <property type="term" value="F:electron transfer activity"/>
    <property type="evidence" value="ECO:0007669"/>
    <property type="project" value="InterPro"/>
</dbReference>
<dbReference type="PANTHER" id="PTHR43153:SF1">
    <property type="entry name" value="ELECTRON TRANSFER FLAVOPROTEIN SUBUNIT ALPHA, MITOCHONDRIAL"/>
    <property type="match status" value="1"/>
</dbReference>
<feature type="binding site" evidence="6">
    <location>
        <begin position="260"/>
        <end position="261"/>
    </location>
    <ligand>
        <name>FAD</name>
        <dbReference type="ChEBI" id="CHEBI:57692"/>
    </ligand>
</feature>
<dbReference type="Gene3D" id="3.40.50.1220">
    <property type="entry name" value="TPP-binding domain"/>
    <property type="match status" value="1"/>
</dbReference>
<dbReference type="SUPFAM" id="SSF52467">
    <property type="entry name" value="DHS-like NAD/FAD-binding domain"/>
    <property type="match status" value="1"/>
</dbReference>
<dbReference type="InterPro" id="IPR001308">
    <property type="entry name" value="ETF_a/FixB"/>
</dbReference>
<feature type="binding site" evidence="6">
    <location>
        <position position="234"/>
    </location>
    <ligand>
        <name>FAD</name>
        <dbReference type="ChEBI" id="CHEBI:57692"/>
    </ligand>
</feature>
<dbReference type="InterPro" id="IPR014731">
    <property type="entry name" value="ETF_asu_C"/>
</dbReference>
<dbReference type="Pfam" id="PF01012">
    <property type="entry name" value="ETF"/>
    <property type="match status" value="1"/>
</dbReference>
<keyword evidence="5 6" id="KW-0274">FAD</keyword>
<keyword evidence="5" id="KW-0249">Electron transport</keyword>
<keyword evidence="9" id="KW-1185">Reference proteome</keyword>
<dbReference type="Proteomes" id="UP000198372">
    <property type="component" value="Unassembled WGS sequence"/>
</dbReference>
<dbReference type="Pfam" id="PF00766">
    <property type="entry name" value="ETF_alpha"/>
    <property type="match status" value="1"/>
</dbReference>
<evidence type="ECO:0000313" key="8">
    <source>
        <dbReference type="EMBL" id="SCV73721.1"/>
    </source>
</evidence>
<comment type="cofactor">
    <cofactor evidence="5 6">
        <name>FAD</name>
        <dbReference type="ChEBI" id="CHEBI:57692"/>
    </cofactor>
    <text evidence="5 6">Binds 1 FAD per dimer.</text>
</comment>
<evidence type="ECO:0000256" key="3">
    <source>
        <dbReference type="ARBA" id="ARBA00011355"/>
    </source>
</evidence>
<keyword evidence="5" id="KW-0496">Mitochondrion</keyword>
<evidence type="ECO:0000256" key="1">
    <source>
        <dbReference type="ARBA" id="ARBA00004305"/>
    </source>
</evidence>
<evidence type="ECO:0000256" key="4">
    <source>
        <dbReference type="ARBA" id="ARBA00025416"/>
    </source>
</evidence>
<comment type="subcellular location">
    <subcellularLocation>
        <location evidence="1 5">Mitochondrion matrix</location>
    </subcellularLocation>
</comment>
<protein>
    <recommendedName>
        <fullName evidence="5">Probable electron transfer flavoprotein subunit alpha</fullName>
    </recommendedName>
</protein>
<dbReference type="CDD" id="cd01715">
    <property type="entry name" value="ETF_alpha"/>
    <property type="match status" value="1"/>
</dbReference>
<keyword evidence="5" id="KW-0813">Transport</keyword>
<feature type="binding site" evidence="6">
    <location>
        <begin position="291"/>
        <end position="298"/>
    </location>
    <ligand>
        <name>FAD</name>
        <dbReference type="ChEBI" id="CHEBI:57692"/>
    </ligand>
</feature>
<evidence type="ECO:0000259" key="7">
    <source>
        <dbReference type="SMART" id="SM00893"/>
    </source>
</evidence>
<dbReference type="SMART" id="SM00893">
    <property type="entry name" value="ETF"/>
    <property type="match status" value="1"/>
</dbReference>
<evidence type="ECO:0000256" key="6">
    <source>
        <dbReference type="PIRSR" id="PIRSR000089-1"/>
    </source>
</evidence>
<dbReference type="GO" id="GO:0050660">
    <property type="term" value="F:flavin adenine dinucleotide binding"/>
    <property type="evidence" value="ECO:0007669"/>
    <property type="project" value="InterPro"/>
</dbReference>
<evidence type="ECO:0000256" key="5">
    <source>
        <dbReference type="PIRNR" id="PIRNR000089"/>
    </source>
</evidence>
<dbReference type="STRING" id="269621.A0A238FNH3"/>
<name>A0A238FNH3_9BASI</name>
<dbReference type="InterPro" id="IPR014729">
    <property type="entry name" value="Rossmann-like_a/b/a_fold"/>
</dbReference>
<feature type="domain" description="Electron transfer flavoprotein alpha/beta-subunit N-terminal" evidence="7">
    <location>
        <begin position="26"/>
        <end position="208"/>
    </location>
</feature>
<dbReference type="SUPFAM" id="SSF52402">
    <property type="entry name" value="Adenine nucleotide alpha hydrolases-like"/>
    <property type="match status" value="1"/>
</dbReference>
<organism evidence="8 9">
    <name type="scientific">Microbotryum intermedium</name>
    <dbReference type="NCBI Taxonomy" id="269621"/>
    <lineage>
        <taxon>Eukaryota</taxon>
        <taxon>Fungi</taxon>
        <taxon>Dikarya</taxon>
        <taxon>Basidiomycota</taxon>
        <taxon>Pucciniomycotina</taxon>
        <taxon>Microbotryomycetes</taxon>
        <taxon>Microbotryales</taxon>
        <taxon>Microbotryaceae</taxon>
        <taxon>Microbotryum</taxon>
    </lineage>
</organism>
<dbReference type="InterPro" id="IPR029035">
    <property type="entry name" value="DHS-like_NAD/FAD-binding_dom"/>
</dbReference>
<evidence type="ECO:0000256" key="2">
    <source>
        <dbReference type="ARBA" id="ARBA00005817"/>
    </source>
</evidence>
<feature type="binding site" evidence="6">
    <location>
        <position position="312"/>
    </location>
    <ligand>
        <name>FAD</name>
        <dbReference type="ChEBI" id="CHEBI:57692"/>
    </ligand>
</feature>
<keyword evidence="5" id="KW-0285">Flavoprotein</keyword>
<dbReference type="InterPro" id="IPR033947">
    <property type="entry name" value="ETF_alpha_N"/>
</dbReference>
<dbReference type="Gene3D" id="3.40.50.620">
    <property type="entry name" value="HUPs"/>
    <property type="match status" value="1"/>
</dbReference>